<feature type="compositionally biased region" description="Low complexity" evidence="4">
    <location>
        <begin position="26"/>
        <end position="43"/>
    </location>
</feature>
<feature type="compositionally biased region" description="Polar residues" evidence="4">
    <location>
        <begin position="87"/>
        <end position="101"/>
    </location>
</feature>
<accession>A0A068Y2Z5</accession>
<dbReference type="STRING" id="6211.A0A068Y2Z5"/>
<feature type="compositionally biased region" description="Low complexity" evidence="4">
    <location>
        <begin position="537"/>
        <end position="556"/>
    </location>
</feature>
<feature type="compositionally biased region" description="Polar residues" evidence="4">
    <location>
        <begin position="142"/>
        <end position="151"/>
    </location>
</feature>
<feature type="transmembrane region" description="Helical" evidence="5">
    <location>
        <begin position="195"/>
        <end position="224"/>
    </location>
</feature>
<reference evidence="7" key="1">
    <citation type="journal article" date="2013" name="Nature">
        <title>The genomes of four tapeworm species reveal adaptations to parasitism.</title>
        <authorList>
            <person name="Tsai I.J."/>
            <person name="Zarowiecki M."/>
            <person name="Holroyd N."/>
            <person name="Garciarrubio A."/>
            <person name="Sanchez-Flores A."/>
            <person name="Brooks K.L."/>
            <person name="Tracey A."/>
            <person name="Bobes R.J."/>
            <person name="Fragoso G."/>
            <person name="Sciutto E."/>
            <person name="Aslett M."/>
            <person name="Beasley H."/>
            <person name="Bennett H.M."/>
            <person name="Cai J."/>
            <person name="Camicia F."/>
            <person name="Clark R."/>
            <person name="Cucher M."/>
            <person name="De Silva N."/>
            <person name="Day T.A."/>
            <person name="Deplazes P."/>
            <person name="Estrada K."/>
            <person name="Fernandez C."/>
            <person name="Holland P.W."/>
            <person name="Hou J."/>
            <person name="Hu S."/>
            <person name="Huckvale T."/>
            <person name="Hung S.S."/>
            <person name="Kamenetzky L."/>
            <person name="Keane J.A."/>
            <person name="Kiss F."/>
            <person name="Koziol U."/>
            <person name="Lambert O."/>
            <person name="Liu K."/>
            <person name="Luo X."/>
            <person name="Luo Y."/>
            <person name="Macchiaroli N."/>
            <person name="Nichol S."/>
            <person name="Paps J."/>
            <person name="Parkinson J."/>
            <person name="Pouchkina-Stantcheva N."/>
            <person name="Riddiford N."/>
            <person name="Rosenzvit M."/>
            <person name="Salinas G."/>
            <person name="Wasmuth J.D."/>
            <person name="Zamanian M."/>
            <person name="Zheng Y."/>
            <person name="Cai X."/>
            <person name="Soberon X."/>
            <person name="Olson P.D."/>
            <person name="Laclette J.P."/>
            <person name="Brehm K."/>
            <person name="Berriman M."/>
            <person name="Garciarrubio A."/>
            <person name="Bobes R.J."/>
            <person name="Fragoso G."/>
            <person name="Sanchez-Flores A."/>
            <person name="Estrada K."/>
            <person name="Cevallos M.A."/>
            <person name="Morett E."/>
            <person name="Gonzalez V."/>
            <person name="Portillo T."/>
            <person name="Ochoa-Leyva A."/>
            <person name="Jose M.V."/>
            <person name="Sciutto E."/>
            <person name="Landa A."/>
            <person name="Jimenez L."/>
            <person name="Valdes V."/>
            <person name="Carrero J.C."/>
            <person name="Larralde C."/>
            <person name="Morales-Montor J."/>
            <person name="Limon-Lason J."/>
            <person name="Soberon X."/>
            <person name="Laclette J.P."/>
        </authorList>
    </citation>
    <scope>NUCLEOTIDE SEQUENCE [LARGE SCALE GENOMIC DNA]</scope>
</reference>
<dbReference type="InterPro" id="IPR036013">
    <property type="entry name" value="Band_7/SPFH_dom_sf"/>
</dbReference>
<evidence type="ECO:0000259" key="6">
    <source>
        <dbReference type="SMART" id="SM00244"/>
    </source>
</evidence>
<dbReference type="FunFam" id="3.30.479.30:FF:000002">
    <property type="entry name" value="band 7 protein AGAP004871"/>
    <property type="match status" value="1"/>
</dbReference>
<reference evidence="7" key="2">
    <citation type="submission" date="2015-11" db="EMBL/GenBank/DDBJ databases">
        <authorList>
            <person name="Zhang Y."/>
            <person name="Guo Z."/>
        </authorList>
    </citation>
    <scope>NUCLEOTIDE SEQUENCE</scope>
</reference>
<dbReference type="Pfam" id="PF01145">
    <property type="entry name" value="Band_7"/>
    <property type="match status" value="1"/>
</dbReference>
<feature type="compositionally biased region" description="Basic and acidic residues" evidence="4">
    <location>
        <begin position="1"/>
        <end position="11"/>
    </location>
</feature>
<feature type="compositionally biased region" description="Acidic residues" evidence="4">
    <location>
        <begin position="575"/>
        <end position="584"/>
    </location>
</feature>
<evidence type="ECO:0000313" key="8">
    <source>
        <dbReference type="Proteomes" id="UP000017246"/>
    </source>
</evidence>
<dbReference type="SUPFAM" id="SSF117892">
    <property type="entry name" value="Band 7/SPFH domain"/>
    <property type="match status" value="1"/>
</dbReference>
<dbReference type="InterPro" id="IPR001972">
    <property type="entry name" value="Stomatin_HflK_fam"/>
</dbReference>
<keyword evidence="5" id="KW-1133">Transmembrane helix</keyword>
<dbReference type="OrthoDB" id="2105077at2759"/>
<keyword evidence="8" id="KW-1185">Reference proteome</keyword>
<organism evidence="7 8">
    <name type="scientific">Echinococcus multilocularis</name>
    <name type="common">Fox tapeworm</name>
    <dbReference type="NCBI Taxonomy" id="6211"/>
    <lineage>
        <taxon>Eukaryota</taxon>
        <taxon>Metazoa</taxon>
        <taxon>Spiralia</taxon>
        <taxon>Lophotrochozoa</taxon>
        <taxon>Platyhelminthes</taxon>
        <taxon>Cestoda</taxon>
        <taxon>Eucestoda</taxon>
        <taxon>Cyclophyllidea</taxon>
        <taxon>Taeniidae</taxon>
        <taxon>Echinococcus</taxon>
    </lineage>
</organism>
<gene>
    <name evidence="7" type="ORF">EmuJ_000469900</name>
</gene>
<evidence type="ECO:0000256" key="3">
    <source>
        <dbReference type="ARBA" id="ARBA00023136"/>
    </source>
</evidence>
<evidence type="ECO:0000256" key="2">
    <source>
        <dbReference type="ARBA" id="ARBA00008164"/>
    </source>
</evidence>
<dbReference type="OMA" id="YYRICNP"/>
<dbReference type="Gene3D" id="3.30.479.30">
    <property type="entry name" value="Band 7 domain"/>
    <property type="match status" value="1"/>
</dbReference>
<feature type="domain" description="Band 7" evidence="6">
    <location>
        <begin position="218"/>
        <end position="379"/>
    </location>
</feature>
<dbReference type="InterPro" id="IPR001107">
    <property type="entry name" value="Band_7"/>
</dbReference>
<comment type="similarity">
    <text evidence="2">Belongs to the band 7/mec-2 family.</text>
</comment>
<dbReference type="Gene3D" id="6.10.250.2090">
    <property type="match status" value="1"/>
</dbReference>
<dbReference type="EMBL" id="LN902843">
    <property type="protein sequence ID" value="CDS37455.1"/>
    <property type="molecule type" value="Genomic_DNA"/>
</dbReference>
<dbReference type="PANTHER" id="PTHR10264">
    <property type="entry name" value="BAND 7 PROTEIN-RELATED"/>
    <property type="match status" value="1"/>
</dbReference>
<dbReference type="SMART" id="SM00244">
    <property type="entry name" value="PHB"/>
    <property type="match status" value="1"/>
</dbReference>
<dbReference type="eggNOG" id="KOG2621">
    <property type="taxonomic scope" value="Eukaryota"/>
</dbReference>
<feature type="region of interest" description="Disordered" evidence="4">
    <location>
        <begin position="537"/>
        <end position="584"/>
    </location>
</feature>
<keyword evidence="3 5" id="KW-0472">Membrane</keyword>
<proteinExistence type="inferred from homology"/>
<sequence>MDGKSKHERPSQSESFDSFRRIKMINTNTGTTSPNNNGTSSTGQRNGEPRNQRDQTDAFQMQPSTARLLCQSLDPGSIGEEEEEDTSLQSESRLVQANQRFVPSARIPGTPESARPKAKSRLNQPYESPGKKPTPSRRYGKQQPSTPQNDYPSREPRSPPQPLTSSSKMPTFENDAEGFMGGLQVSHDENEKADWFTSLLTVFSMIIVVMTFPFSMIFCLRIVAEYERAVVLRMGRLLPGGQGTRGPGLFFVLPCIDSVRTVELRTVTFSIPPQEVLTRDSVTVAVDAVVYYRICNPAVSILNVEDAARSTRLLAQTTLRNVLGTKDLAQILMDREEMSVTMQATIDAATEAWGVKVERVEIKDVRLPVALQRAMAAEAEATREARAKVIAANGEHEASSALKEAANVIASSPMALQLRYLQTLCAISVEKNSTIIFPLPLDILYSSAAVGAKLGSSTISLDEGDPQSQRRKAMVRQWLPSLSPDHSVTPNPRALLPGMGEPDPLIPQPVPPQLPESQRRRYETAALLTAAGTAMKATTNAATTASSLPAASVVTAKTRDSQPPPRPQLGMGHDDFDDTCSDSV</sequence>
<evidence type="ECO:0000256" key="1">
    <source>
        <dbReference type="ARBA" id="ARBA00004370"/>
    </source>
</evidence>
<evidence type="ECO:0000256" key="5">
    <source>
        <dbReference type="SAM" id="Phobius"/>
    </source>
</evidence>
<dbReference type="Proteomes" id="UP000017246">
    <property type="component" value="Unassembled WGS sequence"/>
</dbReference>
<keyword evidence="5" id="KW-0812">Transmembrane</keyword>
<dbReference type="GO" id="GO:0005886">
    <property type="term" value="C:plasma membrane"/>
    <property type="evidence" value="ECO:0007669"/>
    <property type="project" value="InterPro"/>
</dbReference>
<evidence type="ECO:0000256" key="4">
    <source>
        <dbReference type="SAM" id="MobiDB-lite"/>
    </source>
</evidence>
<name>A0A068Y2Z5_ECHMU</name>
<evidence type="ECO:0000313" key="7">
    <source>
        <dbReference type="EMBL" id="CDS37455.1"/>
    </source>
</evidence>
<protein>
    <submittedName>
        <fullName evidence="7">Mechanosensory protein 2</fullName>
    </submittedName>
</protein>
<feature type="compositionally biased region" description="Basic and acidic residues" evidence="4">
    <location>
        <begin position="47"/>
        <end position="56"/>
    </location>
</feature>
<comment type="subcellular location">
    <subcellularLocation>
        <location evidence="1">Membrane</location>
    </subcellularLocation>
</comment>
<dbReference type="AlphaFoldDB" id="A0A068Y2Z5"/>
<dbReference type="InterPro" id="IPR043202">
    <property type="entry name" value="Band-7_stomatin-like"/>
</dbReference>
<dbReference type="PANTHER" id="PTHR10264:SF19">
    <property type="entry name" value="AT06885P-RELATED"/>
    <property type="match status" value="1"/>
</dbReference>
<feature type="region of interest" description="Disordered" evidence="4">
    <location>
        <begin position="1"/>
        <end position="178"/>
    </location>
</feature>
<dbReference type="PRINTS" id="PR00721">
    <property type="entry name" value="STOMATIN"/>
</dbReference>